<evidence type="ECO:0008006" key="3">
    <source>
        <dbReference type="Google" id="ProtNLM"/>
    </source>
</evidence>
<dbReference type="EMBL" id="JACIJK010000006">
    <property type="protein sequence ID" value="MBB5715218.1"/>
    <property type="molecule type" value="Genomic_DNA"/>
</dbReference>
<dbReference type="AlphaFoldDB" id="A0A7W9BDK6"/>
<comment type="caution">
    <text evidence="1">The sequence shown here is derived from an EMBL/GenBank/DDBJ whole genome shotgun (WGS) entry which is preliminary data.</text>
</comment>
<dbReference type="Gene3D" id="2.60.40.2700">
    <property type="match status" value="2"/>
</dbReference>
<protein>
    <recommendedName>
        <fullName evidence="3">Ig-like domain-containing protein</fullName>
    </recommendedName>
</protein>
<organism evidence="1 2">
    <name type="scientific">Sphingomonas aerophila</name>
    <dbReference type="NCBI Taxonomy" id="1344948"/>
    <lineage>
        <taxon>Bacteria</taxon>
        <taxon>Pseudomonadati</taxon>
        <taxon>Pseudomonadota</taxon>
        <taxon>Alphaproteobacteria</taxon>
        <taxon>Sphingomonadales</taxon>
        <taxon>Sphingomonadaceae</taxon>
        <taxon>Sphingomonas</taxon>
    </lineage>
</organism>
<sequence>MPLKTDSKLTQFMVSAGEPVHVRKILADQQGISEDLTGRAFTLGAWDTARNIDEKLEATVHTDTTPHYMEWKQNGSFTTRIKSAGTLNFEIAERLAEDTKETLASGKLTVIPSHPSIVSLNTGPISRHMLTIKRLNDATNDKDAEYQITYGPAPNIFPVAPSNTSAPTITGTPQQGQTLSALSGSWSGTSPTYAYQWLRNGTAITGATSQTYTLVAADVGTAVSVRVTASNSAGNATAISAATGSVSALVVAPANTVAPSISGTAQQGQVLTASPGTWSGTSPSYAYAWLRNGTAISGATSSTYTLVAADVGTTIQVRVTASNSAGNATATSASTSSVAAAPATPPTYTYGQLGVSPQAFTQGAAAGTVIGTISGKTIGSTITVSDPRLSVSSDGTQLLVGLTVSNANDVISANLIESGSDATNSGRASAISITVNPAQASAATVDFFSQDIASAPWYAGATSPSAIRDRVSGRTLATYEAWDGPLQKRVSKVRIFDPATKTWSAGCRMFDAQIVDDDHGVPALDIADNRRAYSFGGAHVNNSQLQVAMSAAGDFTSWTVQPGLTPSTYGYDGLAYPHPIAIGTKLYLYLRCQKNSTNRFLFGLLAGDIQTDGSVVWPSAITILMDFGADSRVYAVQPLVISQSGNDAVIRHACTFADSGDNYRQDAYCFDHDTAAGVLRDITGAFSRSTSSPMPLATARSSVRVTQHFENSLYGNVPAHTFDSAGNYQIAYSESASGSLDTQITTPVMERVLPAGSTVLGAPINTGAVVKQRYDVFNYVPMPNSRVDMYFCAEDARGYNRGGDIAYVSRTGPAGTWGSKVTIANAGYYLGLDRVTSVKHSDGSVRVLWGENVIPGGGSGGGLNATSGNARIFARSDAGNLTYPFQPRPETQAFAARLQVQPSATEMKALDALIACYVDDGIWAQADAIYVPAWLTPNTQAMSLNLVGDVYNMSILGSVTAQQVTGKTGYALKTNGVAGSYLRSSLIPSAATGLKYAQTSATLAIYPVSDEQEVGQAIGFDSGGTSGTAFIVPRNASNQYSMRVNDVAGSGSNLTGPATTAITMMVARRQSASPLKGLYKAGSQTATTFVNSSSSPVPNSAFCLLGTSATPASRQIGFAFMGSAINDTNLPIFEAPIHRYLIDMGVL</sequence>
<name>A0A7W9BDK6_9SPHN</name>
<proteinExistence type="predicted"/>
<accession>A0A7W9BDK6</accession>
<keyword evidence="2" id="KW-1185">Reference proteome</keyword>
<gene>
    <name evidence="1" type="ORF">FHS94_002064</name>
</gene>
<evidence type="ECO:0000313" key="1">
    <source>
        <dbReference type="EMBL" id="MBB5715218.1"/>
    </source>
</evidence>
<evidence type="ECO:0000313" key="2">
    <source>
        <dbReference type="Proteomes" id="UP000546200"/>
    </source>
</evidence>
<dbReference type="Proteomes" id="UP000546200">
    <property type="component" value="Unassembled WGS sequence"/>
</dbReference>
<reference evidence="1 2" key="1">
    <citation type="submission" date="2020-08" db="EMBL/GenBank/DDBJ databases">
        <title>Genomic Encyclopedia of Type Strains, Phase IV (KMG-IV): sequencing the most valuable type-strain genomes for metagenomic binning, comparative biology and taxonomic classification.</title>
        <authorList>
            <person name="Goeker M."/>
        </authorList>
    </citation>
    <scope>NUCLEOTIDE SEQUENCE [LARGE SCALE GENOMIC DNA]</scope>
    <source>
        <strain evidence="1 2">DSM 100044</strain>
    </source>
</reference>